<dbReference type="Proteomes" id="UP000198641">
    <property type="component" value="Unassembled WGS sequence"/>
</dbReference>
<evidence type="ECO:0000313" key="2">
    <source>
        <dbReference type="EMBL" id="SDG51418.1"/>
    </source>
</evidence>
<organism evidence="2 3">
    <name type="scientific">Onishia taeanensis</name>
    <dbReference type="NCBI Taxonomy" id="284577"/>
    <lineage>
        <taxon>Bacteria</taxon>
        <taxon>Pseudomonadati</taxon>
        <taxon>Pseudomonadota</taxon>
        <taxon>Gammaproteobacteria</taxon>
        <taxon>Oceanospirillales</taxon>
        <taxon>Halomonadaceae</taxon>
        <taxon>Onishia</taxon>
    </lineage>
</organism>
<accession>A0A1G7UVT2</accession>
<reference evidence="2 3" key="1">
    <citation type="submission" date="2016-10" db="EMBL/GenBank/DDBJ databases">
        <authorList>
            <person name="de Groot N.N."/>
        </authorList>
    </citation>
    <scope>NUCLEOTIDE SEQUENCE [LARGE SCALE GENOMIC DNA]</scope>
    <source>
        <strain evidence="2 3">BH539</strain>
    </source>
</reference>
<dbReference type="AlphaFoldDB" id="A0A1G7UVT2"/>
<dbReference type="RefSeq" id="WP_217629347.1">
    <property type="nucleotide sequence ID" value="NZ_FNCI01000017.1"/>
</dbReference>
<evidence type="ECO:0008006" key="4">
    <source>
        <dbReference type="Google" id="ProtNLM"/>
    </source>
</evidence>
<keyword evidence="1" id="KW-0472">Membrane</keyword>
<keyword evidence="1" id="KW-0812">Transmembrane</keyword>
<keyword evidence="1" id="KW-1133">Transmembrane helix</keyword>
<evidence type="ECO:0000256" key="1">
    <source>
        <dbReference type="SAM" id="Phobius"/>
    </source>
</evidence>
<keyword evidence="3" id="KW-1185">Reference proteome</keyword>
<protein>
    <recommendedName>
        <fullName evidence="4">Multidrug transporter</fullName>
    </recommendedName>
</protein>
<gene>
    <name evidence="2" type="ORF">SAMN05216571_1171</name>
</gene>
<evidence type="ECO:0000313" key="3">
    <source>
        <dbReference type="Proteomes" id="UP000198641"/>
    </source>
</evidence>
<name>A0A1G7UVT2_9GAMM</name>
<dbReference type="EMBL" id="FNCI01000017">
    <property type="protein sequence ID" value="SDG51418.1"/>
    <property type="molecule type" value="Genomic_DNA"/>
</dbReference>
<feature type="transmembrane region" description="Helical" evidence="1">
    <location>
        <begin position="61"/>
        <end position="82"/>
    </location>
</feature>
<sequence>MHKLRTVPGVMPALMAVALLLGPILVGPIFGSGAAQAAQPVQEREPSGGAMVADALVARPLLALATVGGAAVFLVSLPFSALGGNVDDAARTLVVAPAEATFRRCLGCRISKRRDEL</sequence>
<dbReference type="STRING" id="284577.SAMN05216571_1171"/>
<proteinExistence type="predicted"/>